<evidence type="ECO:0000256" key="3">
    <source>
        <dbReference type="ARBA" id="ARBA00022723"/>
    </source>
</evidence>
<proteinExistence type="inferred from homology"/>
<evidence type="ECO:0000256" key="8">
    <source>
        <dbReference type="SAM" id="SignalP"/>
    </source>
</evidence>
<feature type="signal peptide" evidence="8">
    <location>
        <begin position="1"/>
        <end position="26"/>
    </location>
</feature>
<keyword evidence="6" id="KW-0106">Calcium</keyword>
<dbReference type="Proteomes" id="UP001515943">
    <property type="component" value="Unassembled WGS sequence"/>
</dbReference>
<evidence type="ECO:0000256" key="5">
    <source>
        <dbReference type="ARBA" id="ARBA00022801"/>
    </source>
</evidence>
<evidence type="ECO:0000313" key="10">
    <source>
        <dbReference type="Proteomes" id="UP001515943"/>
    </source>
</evidence>
<gene>
    <name evidence="9" type="ORF">FXN61_07580</name>
</gene>
<dbReference type="SUPFAM" id="SSF53474">
    <property type="entry name" value="alpha/beta-Hydrolases"/>
    <property type="match status" value="1"/>
</dbReference>
<dbReference type="InterPro" id="IPR029058">
    <property type="entry name" value="AB_hydrolase_fold"/>
</dbReference>
<keyword evidence="3" id="KW-0479">Metal-binding</keyword>
<keyword evidence="5 9" id="KW-0378">Hydrolase</keyword>
<dbReference type="InterPro" id="IPR011118">
    <property type="entry name" value="Tannase/feruloyl_esterase"/>
</dbReference>
<reference evidence="9 10" key="1">
    <citation type="submission" date="2019-08" db="EMBL/GenBank/DDBJ databases">
        <title>Lentzea from Indian Himalayas.</title>
        <authorList>
            <person name="Mandal S."/>
            <person name="Mallick Gupta A."/>
            <person name="Maiti P.K."/>
            <person name="Sarkar J."/>
            <person name="Mandal S."/>
        </authorList>
    </citation>
    <scope>NUCLEOTIDE SEQUENCE [LARGE SCALE GENOMIC DNA]</scope>
    <source>
        <strain evidence="9 10">PSKA42</strain>
    </source>
</reference>
<evidence type="ECO:0000256" key="4">
    <source>
        <dbReference type="ARBA" id="ARBA00022729"/>
    </source>
</evidence>
<dbReference type="Gene3D" id="3.40.50.1820">
    <property type="entry name" value="alpha/beta hydrolase"/>
    <property type="match status" value="1"/>
</dbReference>
<dbReference type="GO" id="GO:0016787">
    <property type="term" value="F:hydrolase activity"/>
    <property type="evidence" value="ECO:0007669"/>
    <property type="project" value="UniProtKB-KW"/>
</dbReference>
<dbReference type="PANTHER" id="PTHR33938:SF15">
    <property type="entry name" value="FERULOYL ESTERASE B-RELATED"/>
    <property type="match status" value="1"/>
</dbReference>
<comment type="caution">
    <text evidence="9">The sequence shown here is derived from an EMBL/GenBank/DDBJ whole genome shotgun (WGS) entry which is preliminary data.</text>
</comment>
<feature type="chain" id="PRO_5046521765" evidence="8">
    <location>
        <begin position="27"/>
        <end position="524"/>
    </location>
</feature>
<sequence>MSLHRKIFIACVAFATVAAGTAPAVAASESADSVVRPAHSCAELVGDYAVPDAKTQVTSAVVVPASGAVPEFCDVRGKIEPNIGFQLKLPTQTYRGRYVQYGCGGFCGFITDPVFPKCGPAFGDAAVAATDDGHQISLENPFDTTWAKNDQKARDDLFFRAPHVLSKVSKHVIGEFYGKGPKKSYFTGCSNGGREALVLAQRYPHDFDGIIAAAPASYYTGLIAFQAWIARNAIPDAKVMILHEAVIKACDGLDGLVDKQIDEPRLCRFDPATLAGQLTDEEIARAKRLYEGPKDHGVRLYPGGEPYGSELGWLWWINPRPEFGGSIAGQLADNGLKHLLYPIGQPHSSLEQFEFTVREFRRLVPETVKANALSLDLSDFRRSGGKLIIWHGAADQAIPAQGTIDYWQRLTGGKQPDWARLFIVPSISHCEGGDTLTNFDPFRELVSWVEGGKAPSKVIAEGRDADGNVMRTRPVFPYPLRAKYDGSGSIDDASNFVAAPGFPTVDRVRWAGEDLYYRPGPVAP</sequence>
<organism evidence="9 10">
    <name type="scientific">Lentzea indica</name>
    <dbReference type="NCBI Taxonomy" id="2604800"/>
    <lineage>
        <taxon>Bacteria</taxon>
        <taxon>Bacillati</taxon>
        <taxon>Actinomycetota</taxon>
        <taxon>Actinomycetes</taxon>
        <taxon>Pseudonocardiales</taxon>
        <taxon>Pseudonocardiaceae</taxon>
        <taxon>Lentzea</taxon>
    </lineage>
</organism>
<dbReference type="EMBL" id="VSRL01000018">
    <property type="protein sequence ID" value="NKE56700.1"/>
    <property type="molecule type" value="Genomic_DNA"/>
</dbReference>
<keyword evidence="7" id="KW-1015">Disulfide bond</keyword>
<dbReference type="RefSeq" id="WP_167971634.1">
    <property type="nucleotide sequence ID" value="NZ_VSRL01000018.1"/>
</dbReference>
<keyword evidence="2" id="KW-0719">Serine esterase</keyword>
<evidence type="ECO:0000256" key="7">
    <source>
        <dbReference type="ARBA" id="ARBA00023157"/>
    </source>
</evidence>
<dbReference type="Pfam" id="PF07519">
    <property type="entry name" value="Tannase"/>
    <property type="match status" value="1"/>
</dbReference>
<accession>A0ABX1FCQ3</accession>
<keyword evidence="4 8" id="KW-0732">Signal</keyword>
<evidence type="ECO:0000313" key="9">
    <source>
        <dbReference type="EMBL" id="NKE56700.1"/>
    </source>
</evidence>
<dbReference type="PANTHER" id="PTHR33938">
    <property type="entry name" value="FERULOYL ESTERASE B-RELATED"/>
    <property type="match status" value="1"/>
</dbReference>
<comment type="similarity">
    <text evidence="1">Belongs to the tannase family.</text>
</comment>
<evidence type="ECO:0000256" key="2">
    <source>
        <dbReference type="ARBA" id="ARBA00022487"/>
    </source>
</evidence>
<keyword evidence="10" id="KW-1185">Reference proteome</keyword>
<evidence type="ECO:0000256" key="6">
    <source>
        <dbReference type="ARBA" id="ARBA00022837"/>
    </source>
</evidence>
<protein>
    <submittedName>
        <fullName evidence="9">Tannase/feruloyl esterase family alpha/beta hydrolase</fullName>
    </submittedName>
</protein>
<evidence type="ECO:0000256" key="1">
    <source>
        <dbReference type="ARBA" id="ARBA00006249"/>
    </source>
</evidence>
<name>A0ABX1FCQ3_9PSEU</name>